<gene>
    <name evidence="1" type="ORF">PRRU23_09390</name>
</gene>
<dbReference type="RefSeq" id="WP_155815432.1">
    <property type="nucleotide sequence ID" value="NZ_BPTR01000001.1"/>
</dbReference>
<dbReference type="EMBL" id="BPTR01000001">
    <property type="protein sequence ID" value="GJG27239.1"/>
    <property type="molecule type" value="Genomic_DNA"/>
</dbReference>
<reference evidence="1" key="1">
    <citation type="submission" date="2021-08" db="EMBL/GenBank/DDBJ databases">
        <title>Prevotella lacticifex sp. nov., isolated from rumen of cow.</title>
        <authorList>
            <person name="Shinkai T."/>
            <person name="Ikeyama N."/>
            <person name="Kumagai M."/>
            <person name="Ohmori H."/>
            <person name="Sakamoto M."/>
            <person name="Ohkuma M."/>
            <person name="Mitsumori M."/>
        </authorList>
    </citation>
    <scope>NUCLEOTIDE SEQUENCE</scope>
    <source>
        <strain evidence="1">DSM 11371</strain>
    </source>
</reference>
<dbReference type="Proteomes" id="UP000887043">
    <property type="component" value="Unassembled WGS sequence"/>
</dbReference>
<evidence type="ECO:0000313" key="1">
    <source>
        <dbReference type="EMBL" id="GJG27239.1"/>
    </source>
</evidence>
<sequence length="45" mass="5357">MAVTDLKKQLIYKDFTAKSYIDQDLADEDVAIEFRDELKTDIWFN</sequence>
<dbReference type="AlphaFoldDB" id="A0AA37HWR3"/>
<comment type="caution">
    <text evidence="1">The sequence shown here is derived from an EMBL/GenBank/DDBJ whole genome shotgun (WGS) entry which is preliminary data.</text>
</comment>
<protein>
    <submittedName>
        <fullName evidence="1">Uncharacterized protein</fullName>
    </submittedName>
</protein>
<dbReference type="GeneID" id="72479709"/>
<evidence type="ECO:0000313" key="2">
    <source>
        <dbReference type="Proteomes" id="UP000887043"/>
    </source>
</evidence>
<name>A0AA37HWR3_SEGBR</name>
<organism evidence="1 2">
    <name type="scientific">Segatella bryantii</name>
    <name type="common">Prevotella bryantii</name>
    <dbReference type="NCBI Taxonomy" id="77095"/>
    <lineage>
        <taxon>Bacteria</taxon>
        <taxon>Pseudomonadati</taxon>
        <taxon>Bacteroidota</taxon>
        <taxon>Bacteroidia</taxon>
        <taxon>Bacteroidales</taxon>
        <taxon>Prevotellaceae</taxon>
        <taxon>Segatella</taxon>
    </lineage>
</organism>
<proteinExistence type="predicted"/>
<accession>A0AA37HWR3</accession>